<dbReference type="RefSeq" id="WP_156005710.1">
    <property type="nucleotide sequence ID" value="NZ_CP045483.1"/>
</dbReference>
<feature type="transmembrane region" description="Helical" evidence="1">
    <location>
        <begin position="80"/>
        <end position="99"/>
    </location>
</feature>
<dbReference type="EMBL" id="CP045483">
    <property type="protein sequence ID" value="QGR19186.1"/>
    <property type="molecule type" value="Genomic_DNA"/>
</dbReference>
<organism evidence="2 3">
    <name type="scientific">Stygiolobus azoricus</name>
    <dbReference type="NCBI Taxonomy" id="41675"/>
    <lineage>
        <taxon>Archaea</taxon>
        <taxon>Thermoproteota</taxon>
        <taxon>Thermoprotei</taxon>
        <taxon>Sulfolobales</taxon>
        <taxon>Sulfolobaceae</taxon>
        <taxon>Stygiolobus</taxon>
    </lineage>
</organism>
<evidence type="ECO:0000313" key="3">
    <source>
        <dbReference type="Proteomes" id="UP000423396"/>
    </source>
</evidence>
<proteinExistence type="predicted"/>
<evidence type="ECO:0000256" key="1">
    <source>
        <dbReference type="SAM" id="Phobius"/>
    </source>
</evidence>
<feature type="transmembrane region" description="Helical" evidence="1">
    <location>
        <begin position="106"/>
        <end position="123"/>
    </location>
</feature>
<dbReference type="Proteomes" id="UP000423396">
    <property type="component" value="Chromosome"/>
</dbReference>
<feature type="transmembrane region" description="Helical" evidence="1">
    <location>
        <begin position="16"/>
        <end position="36"/>
    </location>
</feature>
<dbReference type="OrthoDB" id="43560at2157"/>
<dbReference type="GeneID" id="42798170"/>
<dbReference type="KEGG" id="sazo:D1868_03815"/>
<evidence type="ECO:0000313" key="2">
    <source>
        <dbReference type="EMBL" id="QGR19186.1"/>
    </source>
</evidence>
<name>A0A650CMV9_9CREN</name>
<keyword evidence="1" id="KW-0812">Transmembrane</keyword>
<accession>A0A650CMV9</accession>
<feature type="transmembrane region" description="Helical" evidence="1">
    <location>
        <begin position="169"/>
        <end position="190"/>
    </location>
</feature>
<feature type="transmembrane region" description="Helical" evidence="1">
    <location>
        <begin position="129"/>
        <end position="148"/>
    </location>
</feature>
<keyword evidence="1" id="KW-1133">Transmembrane helix</keyword>
<feature type="transmembrane region" description="Helical" evidence="1">
    <location>
        <begin position="214"/>
        <end position="240"/>
    </location>
</feature>
<reference evidence="2 3" key="1">
    <citation type="submission" date="2019-10" db="EMBL/GenBank/DDBJ databases">
        <title>Genome Sequences from Six Type Strain Members of the Archaeal Family Sulfolobaceae: Acidianus ambivalens, Acidianus infernus, Metallosphaera prunae, Stygiolobus azoricus, Sulfolobus metallicus, and Sulfurisphaera ohwakuensis.</title>
        <authorList>
            <person name="Counts J.A."/>
            <person name="Kelly R.M."/>
        </authorList>
    </citation>
    <scope>NUCLEOTIDE SEQUENCE [LARGE SCALE GENOMIC DNA]</scope>
    <source>
        <strain evidence="2 3">FC6</strain>
    </source>
</reference>
<dbReference type="AlphaFoldDB" id="A0A650CMV9"/>
<sequence>MGFNGISGAVNEPGELPWEVVVGYFAIALAIVFIIGKKYGGLKAFTTLDLVYIGIGGAFAMVWEFYIGSFIGRFLPSTPFVSVGFWGRLIIVFIVAGLVRKAGAGMLTLFIFDFLSDLFHYGFGGEPMFFIYETLTYGLFVDLMIVFTKGKIFGIGYTPKEVDQPSAISVSRTNVLAALEGGILGALWALPDPLFYEGFFGPFIYAYAPNWGKIIFHIYAFLPGDIIMGIIGGILAYYIARAVGQ</sequence>
<gene>
    <name evidence="2" type="ORF">D1868_03815</name>
</gene>
<keyword evidence="1" id="KW-0472">Membrane</keyword>
<protein>
    <submittedName>
        <fullName evidence="2">Uncharacterized protein</fullName>
    </submittedName>
</protein>
<keyword evidence="3" id="KW-1185">Reference proteome</keyword>
<feature type="transmembrane region" description="Helical" evidence="1">
    <location>
        <begin position="48"/>
        <end position="68"/>
    </location>
</feature>